<evidence type="ECO:0000313" key="2">
    <source>
        <dbReference type="EMBL" id="CDW45277.1"/>
    </source>
</evidence>
<name>A0A0K2V562_LEPSM</name>
<dbReference type="PROSITE" id="PS50088">
    <property type="entry name" value="ANK_REPEAT"/>
    <property type="match status" value="1"/>
</dbReference>
<evidence type="ECO:0000256" key="1">
    <source>
        <dbReference type="PROSITE-ProRule" id="PRU00023"/>
    </source>
</evidence>
<dbReference type="Pfam" id="PF00023">
    <property type="entry name" value="Ank"/>
    <property type="match status" value="1"/>
</dbReference>
<organism evidence="2">
    <name type="scientific">Lepeophtheirus salmonis</name>
    <name type="common">Salmon louse</name>
    <name type="synonym">Caligus salmonis</name>
    <dbReference type="NCBI Taxonomy" id="72036"/>
    <lineage>
        <taxon>Eukaryota</taxon>
        <taxon>Metazoa</taxon>
        <taxon>Ecdysozoa</taxon>
        <taxon>Arthropoda</taxon>
        <taxon>Crustacea</taxon>
        <taxon>Multicrustacea</taxon>
        <taxon>Hexanauplia</taxon>
        <taxon>Copepoda</taxon>
        <taxon>Siphonostomatoida</taxon>
        <taxon>Caligidae</taxon>
        <taxon>Lepeophtheirus</taxon>
    </lineage>
</organism>
<dbReference type="InterPro" id="IPR036770">
    <property type="entry name" value="Ankyrin_rpt-contain_sf"/>
</dbReference>
<dbReference type="InterPro" id="IPR002110">
    <property type="entry name" value="Ankyrin_rpt"/>
</dbReference>
<dbReference type="RefSeq" id="XP_040572861.1">
    <property type="nucleotide sequence ID" value="XM_040716927.2"/>
</dbReference>
<dbReference type="EMBL" id="HACA01027916">
    <property type="protein sequence ID" value="CDW45277.1"/>
    <property type="molecule type" value="Transcribed_RNA"/>
</dbReference>
<accession>A0A0K2V562</accession>
<dbReference type="GeneID" id="121121935"/>
<proteinExistence type="predicted"/>
<sequence length="248" mass="28457">MYDYRLEGHLKQAVTTEDVSILNRILRSNILPKSRLQFYFHSAVQGGQLRSVRAFLASRAVHVDHVNMDAGSKGHVTALHEAILCNDAPMVKLLLCAGANLDVEASLCETRVNAHELAKTLGASNISLLITRYKQWICKRLYKSVEYLTVCRDYVLLNGGRRVHSDLPESRLELVDELIDFFGILRSHISALQCHWKLVESVYENKDILKLIDESLMCIRIIMDYHHFTKVESKIYESRMSSFNPFYL</sequence>
<dbReference type="Gene3D" id="1.25.40.20">
    <property type="entry name" value="Ankyrin repeat-containing domain"/>
    <property type="match status" value="1"/>
</dbReference>
<feature type="repeat" description="ANK" evidence="1">
    <location>
        <begin position="74"/>
        <end position="106"/>
    </location>
</feature>
<dbReference type="SUPFAM" id="SSF48403">
    <property type="entry name" value="Ankyrin repeat"/>
    <property type="match status" value="1"/>
</dbReference>
<keyword evidence="1" id="KW-0040">ANK repeat</keyword>
<dbReference type="KEGG" id="lsm:121121935"/>
<dbReference type="AlphaFoldDB" id="A0A0K2V562"/>
<dbReference type="PROSITE" id="PS50297">
    <property type="entry name" value="ANK_REP_REGION"/>
    <property type="match status" value="1"/>
</dbReference>
<protein>
    <submittedName>
        <fullName evidence="2">Uncharacterized protein</fullName>
    </submittedName>
</protein>
<reference evidence="2" key="1">
    <citation type="submission" date="2014-05" db="EMBL/GenBank/DDBJ databases">
        <authorList>
            <person name="Chronopoulou M."/>
        </authorList>
    </citation>
    <scope>NUCLEOTIDE SEQUENCE</scope>
    <source>
        <tissue evidence="2">Whole organism</tissue>
    </source>
</reference>
<dbReference type="OrthoDB" id="423182at2759"/>